<dbReference type="Gene3D" id="1.10.3210.10">
    <property type="entry name" value="Hypothetical protein af1432"/>
    <property type="match status" value="1"/>
</dbReference>
<dbReference type="EMBL" id="WUQX01000001">
    <property type="protein sequence ID" value="MXP77865.1"/>
    <property type="molecule type" value="Genomic_DNA"/>
</dbReference>
<dbReference type="GO" id="GO:0046872">
    <property type="term" value="F:metal ion binding"/>
    <property type="evidence" value="ECO:0007669"/>
    <property type="project" value="UniProtKB-KW"/>
</dbReference>
<dbReference type="PANTHER" id="PTHR11845:SF13">
    <property type="entry name" value="5'-DEOXYNUCLEOTIDASE HDDC2"/>
    <property type="match status" value="1"/>
</dbReference>
<accession>A0A7X3MK50</accession>
<sequence length="217" mass="25226">MEKNRIDKQFDFFREIDKEKFIGRQTYLTDAVRKENDAEHAWHMAIMTILLSEYSNEKIDVLKTVTMLLIHDLVEIDAGDTYAYDEEGKKTKRAREVAAADRIFGLLPEDQGKKLRELWEEFETAETAEARFAHGMDHIQPLMLNAATDGKSWMEHKIRLSQVLGRNQNTAEGSKVLWEYAYQKFIAPNVGEGKACQGLRYFKYNLYNKLSMTAMPF</sequence>
<dbReference type="Proteomes" id="UP000460412">
    <property type="component" value="Unassembled WGS sequence"/>
</dbReference>
<dbReference type="InterPro" id="IPR039356">
    <property type="entry name" value="YfbR/HDDC2"/>
</dbReference>
<dbReference type="GO" id="GO:0005737">
    <property type="term" value="C:cytoplasm"/>
    <property type="evidence" value="ECO:0007669"/>
    <property type="project" value="TreeGrafter"/>
</dbReference>
<dbReference type="AlphaFoldDB" id="A0A7X3MK50"/>
<evidence type="ECO:0000313" key="4">
    <source>
        <dbReference type="EMBL" id="MXP77865.1"/>
    </source>
</evidence>
<comment type="caution">
    <text evidence="4">The sequence shown here is derived from an EMBL/GenBank/DDBJ whole genome shotgun (WGS) entry which is preliminary data.</text>
</comment>
<keyword evidence="2" id="KW-0378">Hydrolase</keyword>
<keyword evidence="1" id="KW-0479">Metal-binding</keyword>
<gene>
    <name evidence="4" type="ORF">GN277_21680</name>
</gene>
<reference evidence="4 5" key="1">
    <citation type="submission" date="2019-12" db="EMBL/GenBank/DDBJ databases">
        <title>Sporaefaciens musculi gen. nov., sp. nov., a novel bacterium isolated from the caecum of an obese mouse.</title>
        <authorList>
            <person name="Rasmussen T.S."/>
            <person name="Streidl T."/>
            <person name="Hitch T.C.A."/>
            <person name="Wortmann E."/>
            <person name="Deptula P."/>
            <person name="Hansen M."/>
            <person name="Nielsen D.S."/>
            <person name="Clavel T."/>
            <person name="Vogensen F.K."/>
        </authorList>
    </citation>
    <scope>NUCLEOTIDE SEQUENCE [LARGE SCALE GENOMIC DNA]</scope>
    <source>
        <strain evidence="4 5">WCA-9-b2</strain>
    </source>
</reference>
<evidence type="ECO:0000259" key="3">
    <source>
        <dbReference type="Pfam" id="PF13023"/>
    </source>
</evidence>
<evidence type="ECO:0000256" key="2">
    <source>
        <dbReference type="ARBA" id="ARBA00022801"/>
    </source>
</evidence>
<evidence type="ECO:0000256" key="1">
    <source>
        <dbReference type="ARBA" id="ARBA00022723"/>
    </source>
</evidence>
<dbReference type="RefSeq" id="WP_159753591.1">
    <property type="nucleotide sequence ID" value="NZ_WUQX01000001.1"/>
</dbReference>
<keyword evidence="5" id="KW-1185">Reference proteome</keyword>
<name>A0A7X3MK50_9FIRM</name>
<dbReference type="SUPFAM" id="SSF109604">
    <property type="entry name" value="HD-domain/PDEase-like"/>
    <property type="match status" value="1"/>
</dbReference>
<organism evidence="4 5">
    <name type="scientific">Sporofaciens musculi</name>
    <dbReference type="NCBI Taxonomy" id="2681861"/>
    <lineage>
        <taxon>Bacteria</taxon>
        <taxon>Bacillati</taxon>
        <taxon>Bacillota</taxon>
        <taxon>Clostridia</taxon>
        <taxon>Lachnospirales</taxon>
        <taxon>Lachnospiraceae</taxon>
        <taxon>Sporofaciens</taxon>
    </lineage>
</organism>
<feature type="domain" description="HD" evidence="3">
    <location>
        <begin position="16"/>
        <end position="178"/>
    </location>
</feature>
<dbReference type="InterPro" id="IPR006674">
    <property type="entry name" value="HD_domain"/>
</dbReference>
<protein>
    <submittedName>
        <fullName evidence="4">HD domain-containing protein</fullName>
    </submittedName>
</protein>
<evidence type="ECO:0000313" key="5">
    <source>
        <dbReference type="Proteomes" id="UP000460412"/>
    </source>
</evidence>
<dbReference type="Pfam" id="PF13023">
    <property type="entry name" value="HD_3"/>
    <property type="match status" value="1"/>
</dbReference>
<dbReference type="PANTHER" id="PTHR11845">
    <property type="entry name" value="5'-DEOXYNUCLEOTIDASE HDDC2"/>
    <property type="match status" value="1"/>
</dbReference>
<proteinExistence type="predicted"/>
<dbReference type="GO" id="GO:0002953">
    <property type="term" value="F:5'-deoxynucleotidase activity"/>
    <property type="evidence" value="ECO:0007669"/>
    <property type="project" value="InterPro"/>
</dbReference>